<evidence type="ECO:0000313" key="1">
    <source>
        <dbReference type="EMBL" id="PWI34870.1"/>
    </source>
</evidence>
<reference evidence="1 2" key="1">
    <citation type="submission" date="2018-05" db="EMBL/GenBank/DDBJ databases">
        <title>Vibrio limimaris sp. nov., isolated from marine sediment.</title>
        <authorList>
            <person name="Li C.-M."/>
        </authorList>
    </citation>
    <scope>NUCLEOTIDE SEQUENCE [LARGE SCALE GENOMIC DNA]</scope>
    <source>
        <strain evidence="1 2">E4404</strain>
    </source>
</reference>
<protein>
    <submittedName>
        <fullName evidence="1">Uncharacterized protein</fullName>
    </submittedName>
</protein>
<dbReference type="OrthoDB" id="5879423at2"/>
<gene>
    <name evidence="1" type="ORF">DI392_00895</name>
</gene>
<dbReference type="Proteomes" id="UP000245362">
    <property type="component" value="Unassembled WGS sequence"/>
</dbReference>
<organism evidence="1 2">
    <name type="scientific">Vibrio albus</name>
    <dbReference type="NCBI Taxonomy" id="2200953"/>
    <lineage>
        <taxon>Bacteria</taxon>
        <taxon>Pseudomonadati</taxon>
        <taxon>Pseudomonadota</taxon>
        <taxon>Gammaproteobacteria</taxon>
        <taxon>Vibrionales</taxon>
        <taxon>Vibrionaceae</taxon>
        <taxon>Vibrio</taxon>
    </lineage>
</organism>
<comment type="caution">
    <text evidence="1">The sequence shown here is derived from an EMBL/GenBank/DDBJ whole genome shotgun (WGS) entry which is preliminary data.</text>
</comment>
<evidence type="ECO:0000313" key="2">
    <source>
        <dbReference type="Proteomes" id="UP000245362"/>
    </source>
</evidence>
<dbReference type="RefSeq" id="WP_109318024.1">
    <property type="nucleotide sequence ID" value="NZ_QFWT01000001.1"/>
</dbReference>
<name>A0A2U3BDL9_9VIBR</name>
<sequence length="79" mass="8926">MPNVYKIETFSGENAERIADTIRQAGSHSIIRGWAILTDHVFNTTDTKKIFPLVSRTTDDLTEDDIYVWMQSLALPKAA</sequence>
<dbReference type="EMBL" id="QFWT01000001">
    <property type="protein sequence ID" value="PWI34870.1"/>
    <property type="molecule type" value="Genomic_DNA"/>
</dbReference>
<proteinExistence type="predicted"/>
<keyword evidence="2" id="KW-1185">Reference proteome</keyword>
<dbReference type="AlphaFoldDB" id="A0A2U3BDL9"/>
<accession>A0A2U3BDL9</accession>